<reference evidence="3 4" key="2">
    <citation type="journal article" date="2012" name="PLoS Pathog.">
        <title>Diverse lifestyles and strategies of plant pathogenesis encoded in the genomes of eighteen Dothideomycetes fungi.</title>
        <authorList>
            <person name="Ohm R.A."/>
            <person name="Feau N."/>
            <person name="Henrissat B."/>
            <person name="Schoch C.L."/>
            <person name="Horwitz B.A."/>
            <person name="Barry K.W."/>
            <person name="Condon B.J."/>
            <person name="Copeland A.C."/>
            <person name="Dhillon B."/>
            <person name="Glaser F."/>
            <person name="Hesse C.N."/>
            <person name="Kosti I."/>
            <person name="LaButti K."/>
            <person name="Lindquist E.A."/>
            <person name="Lucas S."/>
            <person name="Salamov A.A."/>
            <person name="Bradshaw R.E."/>
            <person name="Ciuffetti L."/>
            <person name="Hamelin R.C."/>
            <person name="Kema G.H.J."/>
            <person name="Lawrence C."/>
            <person name="Scott J.A."/>
            <person name="Spatafora J.W."/>
            <person name="Turgeon B.G."/>
            <person name="de Wit P.J.G.M."/>
            <person name="Zhong S."/>
            <person name="Goodwin S.B."/>
            <person name="Grigoriev I.V."/>
        </authorList>
    </citation>
    <scope>NUCLEOTIDE SEQUENCE [LARGE SCALE GENOMIC DNA]</scope>
    <source>
        <strain evidence="4">NZE10 / CBS 128990</strain>
    </source>
</reference>
<evidence type="ECO:0000313" key="4">
    <source>
        <dbReference type="Proteomes" id="UP000016933"/>
    </source>
</evidence>
<dbReference type="EMBL" id="KB446535">
    <property type="protein sequence ID" value="EME50354.1"/>
    <property type="molecule type" value="Genomic_DNA"/>
</dbReference>
<feature type="compositionally biased region" description="Basic and acidic residues" evidence="1">
    <location>
        <begin position="75"/>
        <end position="88"/>
    </location>
</feature>
<organism evidence="3 4">
    <name type="scientific">Dothistroma septosporum (strain NZE10 / CBS 128990)</name>
    <name type="common">Red band needle blight fungus</name>
    <name type="synonym">Mycosphaerella pini</name>
    <dbReference type="NCBI Taxonomy" id="675120"/>
    <lineage>
        <taxon>Eukaryota</taxon>
        <taxon>Fungi</taxon>
        <taxon>Dikarya</taxon>
        <taxon>Ascomycota</taxon>
        <taxon>Pezizomycotina</taxon>
        <taxon>Dothideomycetes</taxon>
        <taxon>Dothideomycetidae</taxon>
        <taxon>Mycosphaerellales</taxon>
        <taxon>Mycosphaerellaceae</taxon>
        <taxon>Dothistroma</taxon>
    </lineage>
</organism>
<dbReference type="InterPro" id="IPR020999">
    <property type="entry name" value="Chitin_synth_reg_RCR"/>
</dbReference>
<dbReference type="Proteomes" id="UP000016933">
    <property type="component" value="Unassembled WGS sequence"/>
</dbReference>
<dbReference type="Pfam" id="PF12273">
    <property type="entry name" value="RCR"/>
    <property type="match status" value="1"/>
</dbReference>
<evidence type="ECO:0000256" key="1">
    <source>
        <dbReference type="SAM" id="MobiDB-lite"/>
    </source>
</evidence>
<dbReference type="AlphaFoldDB" id="N1Q5H5"/>
<evidence type="ECO:0000256" key="2">
    <source>
        <dbReference type="SAM" id="Phobius"/>
    </source>
</evidence>
<protein>
    <submittedName>
        <fullName evidence="3">Uncharacterized protein</fullName>
    </submittedName>
</protein>
<keyword evidence="2" id="KW-0472">Membrane</keyword>
<reference evidence="4" key="1">
    <citation type="journal article" date="2012" name="PLoS Genet.">
        <title>The genomes of the fungal plant pathogens Cladosporium fulvum and Dothistroma septosporum reveal adaptation to different hosts and lifestyles but also signatures of common ancestry.</title>
        <authorList>
            <person name="de Wit P.J.G.M."/>
            <person name="van der Burgt A."/>
            <person name="Oekmen B."/>
            <person name="Stergiopoulos I."/>
            <person name="Abd-Elsalam K.A."/>
            <person name="Aerts A.L."/>
            <person name="Bahkali A.H."/>
            <person name="Beenen H.G."/>
            <person name="Chettri P."/>
            <person name="Cox M.P."/>
            <person name="Datema E."/>
            <person name="de Vries R.P."/>
            <person name="Dhillon B."/>
            <person name="Ganley A.R."/>
            <person name="Griffiths S.A."/>
            <person name="Guo Y."/>
            <person name="Hamelin R.C."/>
            <person name="Henrissat B."/>
            <person name="Kabir M.S."/>
            <person name="Jashni M.K."/>
            <person name="Kema G."/>
            <person name="Klaubauf S."/>
            <person name="Lapidus A."/>
            <person name="Levasseur A."/>
            <person name="Lindquist E."/>
            <person name="Mehrabi R."/>
            <person name="Ohm R.A."/>
            <person name="Owen T.J."/>
            <person name="Salamov A."/>
            <person name="Schwelm A."/>
            <person name="Schijlen E."/>
            <person name="Sun H."/>
            <person name="van den Burg H.A."/>
            <person name="van Ham R.C.H.J."/>
            <person name="Zhang S."/>
            <person name="Goodwin S.B."/>
            <person name="Grigoriev I.V."/>
            <person name="Collemare J."/>
            <person name="Bradshaw R.E."/>
        </authorList>
    </citation>
    <scope>NUCLEOTIDE SEQUENCE [LARGE SCALE GENOMIC DNA]</scope>
    <source>
        <strain evidence="4">NZE10 / CBS 128990</strain>
    </source>
</reference>
<name>N1Q5H5_DOTSN</name>
<dbReference type="HOGENOM" id="CLU_2183868_0_0_1"/>
<keyword evidence="4" id="KW-1185">Reference proteome</keyword>
<dbReference type="GO" id="GO:0016192">
    <property type="term" value="P:vesicle-mediated transport"/>
    <property type="evidence" value="ECO:0007669"/>
    <property type="project" value="TreeGrafter"/>
</dbReference>
<accession>N1Q5H5</accession>
<keyword evidence="2" id="KW-1133">Transmembrane helix</keyword>
<dbReference type="PANTHER" id="PTHR28187:SF1">
    <property type="entry name" value="PROTEIN RCR1-RELATED"/>
    <property type="match status" value="1"/>
</dbReference>
<sequence length="109" mass="12037">MTYCYTNTFGDTVCDDSGWRKWGRWVILGVTIAFMVLLIAGFVIFSYISSRRRAKAGLRPAYGTGWAAPPPYQVKDPHPEAAAKRVSEESELPDYTPPMGPLPARAGIV</sequence>
<dbReference type="STRING" id="675120.N1Q5H5"/>
<evidence type="ECO:0000313" key="3">
    <source>
        <dbReference type="EMBL" id="EME50354.1"/>
    </source>
</evidence>
<feature type="region of interest" description="Disordered" evidence="1">
    <location>
        <begin position="69"/>
        <end position="109"/>
    </location>
</feature>
<dbReference type="OrthoDB" id="3556830at2759"/>
<proteinExistence type="predicted"/>
<keyword evidence="2" id="KW-0812">Transmembrane</keyword>
<dbReference type="OMA" id="DSGWRKW"/>
<gene>
    <name evidence="3" type="ORF">DOTSEDRAFT_121783</name>
</gene>
<dbReference type="PANTHER" id="PTHR28187">
    <property type="entry name" value="PROTEIN RCR1-RELATED"/>
    <property type="match status" value="1"/>
</dbReference>
<feature type="transmembrane region" description="Helical" evidence="2">
    <location>
        <begin position="25"/>
        <end position="48"/>
    </location>
</feature>